<organism evidence="5 6">
    <name type="scientific">Pseudoduganella rivuli</name>
    <dbReference type="NCBI Taxonomy" id="2666085"/>
    <lineage>
        <taxon>Bacteria</taxon>
        <taxon>Pseudomonadati</taxon>
        <taxon>Pseudomonadota</taxon>
        <taxon>Betaproteobacteria</taxon>
        <taxon>Burkholderiales</taxon>
        <taxon>Oxalobacteraceae</taxon>
        <taxon>Telluria group</taxon>
        <taxon>Pseudoduganella</taxon>
    </lineage>
</organism>
<accession>A0A7X2LTM8</accession>
<dbReference type="PANTHER" id="PTHR13693:SF100">
    <property type="entry name" value="8-AMINO-7-OXONONANOATE SYNTHASE"/>
    <property type="match status" value="1"/>
</dbReference>
<dbReference type="EMBL" id="WKJJ01000016">
    <property type="protein sequence ID" value="MRV74715.1"/>
    <property type="molecule type" value="Genomic_DNA"/>
</dbReference>
<reference evidence="5 6" key="1">
    <citation type="submission" date="2019-11" db="EMBL/GenBank/DDBJ databases">
        <title>Novel species isolated from a subtropical stream in China.</title>
        <authorList>
            <person name="Lu H."/>
        </authorList>
    </citation>
    <scope>NUCLEOTIDE SEQUENCE [LARGE SCALE GENOMIC DNA]</scope>
    <source>
        <strain evidence="5 6">FT92W</strain>
    </source>
</reference>
<dbReference type="GO" id="GO:0030170">
    <property type="term" value="F:pyridoxal phosphate binding"/>
    <property type="evidence" value="ECO:0007669"/>
    <property type="project" value="InterPro"/>
</dbReference>
<dbReference type="InterPro" id="IPR050087">
    <property type="entry name" value="AON_synthase_class-II"/>
</dbReference>
<evidence type="ECO:0000313" key="5">
    <source>
        <dbReference type="EMBL" id="MRV74715.1"/>
    </source>
</evidence>
<dbReference type="InterPro" id="IPR015424">
    <property type="entry name" value="PyrdxlP-dep_Trfase"/>
</dbReference>
<evidence type="ECO:0000259" key="4">
    <source>
        <dbReference type="Pfam" id="PF00155"/>
    </source>
</evidence>
<evidence type="ECO:0000256" key="2">
    <source>
        <dbReference type="ARBA" id="ARBA00022679"/>
    </source>
</evidence>
<dbReference type="GO" id="GO:0008483">
    <property type="term" value="F:transaminase activity"/>
    <property type="evidence" value="ECO:0007669"/>
    <property type="project" value="UniProtKB-KW"/>
</dbReference>
<keyword evidence="2 5" id="KW-0808">Transferase</keyword>
<dbReference type="Proteomes" id="UP000446768">
    <property type="component" value="Unassembled WGS sequence"/>
</dbReference>
<protein>
    <submittedName>
        <fullName evidence="5">Aminotransferase class I/II-fold pyridoxal phosphate-dependent enzyme</fullName>
    </submittedName>
</protein>
<dbReference type="InterPro" id="IPR015421">
    <property type="entry name" value="PyrdxlP-dep_Trfase_major"/>
</dbReference>
<keyword evidence="6" id="KW-1185">Reference proteome</keyword>
<dbReference type="GO" id="GO:0008710">
    <property type="term" value="F:8-amino-7-oxononanoate synthase activity"/>
    <property type="evidence" value="ECO:0007669"/>
    <property type="project" value="TreeGrafter"/>
</dbReference>
<evidence type="ECO:0000256" key="3">
    <source>
        <dbReference type="ARBA" id="ARBA00022898"/>
    </source>
</evidence>
<gene>
    <name evidence="5" type="ORF">GJ700_23670</name>
</gene>
<comment type="caution">
    <text evidence="5">The sequence shown here is derived from an EMBL/GenBank/DDBJ whole genome shotgun (WGS) entry which is preliminary data.</text>
</comment>
<dbReference type="Gene3D" id="3.40.640.10">
    <property type="entry name" value="Type I PLP-dependent aspartate aminotransferase-like (Major domain)"/>
    <property type="match status" value="1"/>
</dbReference>
<dbReference type="InterPro" id="IPR015422">
    <property type="entry name" value="PyrdxlP-dep_Trfase_small"/>
</dbReference>
<proteinExistence type="predicted"/>
<evidence type="ECO:0000313" key="6">
    <source>
        <dbReference type="Proteomes" id="UP000446768"/>
    </source>
</evidence>
<dbReference type="GO" id="GO:0009102">
    <property type="term" value="P:biotin biosynthetic process"/>
    <property type="evidence" value="ECO:0007669"/>
    <property type="project" value="TreeGrafter"/>
</dbReference>
<dbReference type="RefSeq" id="WP_154378563.1">
    <property type="nucleotide sequence ID" value="NZ_WKJJ01000016.1"/>
</dbReference>
<dbReference type="PANTHER" id="PTHR13693">
    <property type="entry name" value="CLASS II AMINOTRANSFERASE/8-AMINO-7-OXONONANOATE SYNTHASE"/>
    <property type="match status" value="1"/>
</dbReference>
<dbReference type="SUPFAM" id="SSF53383">
    <property type="entry name" value="PLP-dependent transferases"/>
    <property type="match status" value="1"/>
</dbReference>
<keyword evidence="5" id="KW-0032">Aminotransferase</keyword>
<evidence type="ECO:0000256" key="1">
    <source>
        <dbReference type="ARBA" id="ARBA00001933"/>
    </source>
</evidence>
<sequence>MSGADFRSALYLGMRHSAPELVAWTALTLGKPAALQDPPGAVALARQLAQLQGCEAATLLPSTLHLFRDVFGMLARGAMVARPSLLVDAAAYPIARWGVEWAALQGVPVRKFRHGDVVQLAGLAQRAHGGGWTPVVLADGYTPGDAGTPPLRAYAGIVAPLGGWLVLDDTQALGVLGREGGGSVRLHRLQQMPVLTGASLAKGFGAPLAVLAGPAWLIAAFERHSESRVHASPPSVAVIAAARHALHVNARDGPRLRRRLLARIRQLRSAVAAAGLACHGGAFPVQLVPLPGMEEQDALALAERVQGILLRTKNGLALGLLLRADHGELEVARVAAALASRMVSGKTRGGGDHAYRFRDIAVFG</sequence>
<dbReference type="AlphaFoldDB" id="A0A7X2LTM8"/>
<dbReference type="Pfam" id="PF00155">
    <property type="entry name" value="Aminotran_1_2"/>
    <property type="match status" value="1"/>
</dbReference>
<feature type="domain" description="Aminotransferase class I/classII large" evidence="4">
    <location>
        <begin position="33"/>
        <end position="304"/>
    </location>
</feature>
<name>A0A7X2LTM8_9BURK</name>
<keyword evidence="3" id="KW-0663">Pyridoxal phosphate</keyword>
<comment type="cofactor">
    <cofactor evidence="1">
        <name>pyridoxal 5'-phosphate</name>
        <dbReference type="ChEBI" id="CHEBI:597326"/>
    </cofactor>
</comment>
<dbReference type="InterPro" id="IPR004839">
    <property type="entry name" value="Aminotransferase_I/II_large"/>
</dbReference>
<dbReference type="Gene3D" id="3.90.1150.10">
    <property type="entry name" value="Aspartate Aminotransferase, domain 1"/>
    <property type="match status" value="1"/>
</dbReference>